<reference evidence="3" key="2">
    <citation type="submission" date="2020-01" db="EMBL/GenBank/DDBJ databases">
        <authorList>
            <person name="Korhonen P.K.K."/>
            <person name="Guangxu M.G."/>
            <person name="Wang T.W."/>
            <person name="Stroehlein A.J.S."/>
            <person name="Young N.D."/>
            <person name="Ang C.-S.A."/>
            <person name="Fernando D.W.F."/>
            <person name="Lu H.L."/>
            <person name="Taylor S.T."/>
            <person name="Ehtesham M.E.M."/>
            <person name="Najaraj S.H.N."/>
            <person name="Harsha G.H.G."/>
            <person name="Madugundu A.M."/>
            <person name="Renuse S.R."/>
            <person name="Holt D.H."/>
            <person name="Pandey A.P."/>
            <person name="Papenfuss A.P."/>
            <person name="Gasser R.B.G."/>
            <person name="Fischer K.F."/>
        </authorList>
    </citation>
    <scope>NUCLEOTIDE SEQUENCE</scope>
    <source>
        <strain evidence="3">SSS_KF_BRIS2020</strain>
    </source>
</reference>
<feature type="transmembrane region" description="Helical" evidence="1">
    <location>
        <begin position="52"/>
        <end position="75"/>
    </location>
</feature>
<dbReference type="Gene3D" id="3.40.50.1820">
    <property type="entry name" value="alpha/beta hydrolase"/>
    <property type="match status" value="1"/>
</dbReference>
<dbReference type="GO" id="GO:0005789">
    <property type="term" value="C:endoplasmic reticulum membrane"/>
    <property type="evidence" value="ECO:0007669"/>
    <property type="project" value="TreeGrafter"/>
</dbReference>
<dbReference type="SUPFAM" id="SSF53474">
    <property type="entry name" value="alpha/beta-Hydrolases"/>
    <property type="match status" value="1"/>
</dbReference>
<keyword evidence="5" id="KW-1185">Reference proteome</keyword>
<dbReference type="InterPro" id="IPR000073">
    <property type="entry name" value="AB_hydrolase_1"/>
</dbReference>
<dbReference type="EnsemblMetazoa" id="SSS_2336s_mrna">
    <property type="protein sequence ID" value="KAF7492420.1"/>
    <property type="gene ID" value="SSS_2336"/>
</dbReference>
<evidence type="ECO:0000313" key="5">
    <source>
        <dbReference type="Proteomes" id="UP000070412"/>
    </source>
</evidence>
<dbReference type="InterPro" id="IPR029058">
    <property type="entry name" value="AB_hydrolase_fold"/>
</dbReference>
<dbReference type="GO" id="GO:0052651">
    <property type="term" value="P:monoacylglycerol catabolic process"/>
    <property type="evidence" value="ECO:0007669"/>
    <property type="project" value="TreeGrafter"/>
</dbReference>
<dbReference type="EMBL" id="WVUK01000056">
    <property type="protein sequence ID" value="KAF7492420.1"/>
    <property type="molecule type" value="Genomic_DNA"/>
</dbReference>
<reference evidence="4" key="3">
    <citation type="submission" date="2022-06" db="UniProtKB">
        <authorList>
            <consortium name="EnsemblMetazoa"/>
        </authorList>
    </citation>
    <scope>IDENTIFICATION</scope>
</reference>
<dbReference type="OrthoDB" id="10249433at2759"/>
<keyword evidence="1" id="KW-0812">Transmembrane</keyword>
<proteinExistence type="predicted"/>
<evidence type="ECO:0000313" key="3">
    <source>
        <dbReference type="EMBL" id="KAF7492420.1"/>
    </source>
</evidence>
<dbReference type="PANTHER" id="PTHR12277:SF194">
    <property type="entry name" value="FI04476P"/>
    <property type="match status" value="1"/>
</dbReference>
<dbReference type="GO" id="GO:0004622">
    <property type="term" value="F:phosphatidylcholine lysophospholipase activity"/>
    <property type="evidence" value="ECO:0007669"/>
    <property type="project" value="TreeGrafter"/>
</dbReference>
<evidence type="ECO:0000313" key="4">
    <source>
        <dbReference type="EnsemblMetazoa" id="KAF7492420.1"/>
    </source>
</evidence>
<keyword evidence="1" id="KW-0472">Membrane</keyword>
<dbReference type="Pfam" id="PF00561">
    <property type="entry name" value="Abhydrolase_1"/>
    <property type="match status" value="1"/>
</dbReference>
<reference evidence="5" key="1">
    <citation type="journal article" date="2020" name="PLoS Negl. Trop. Dis.">
        <title>High-quality nuclear genome for Sarcoptes scabiei-A critical resource for a neglected parasite.</title>
        <authorList>
            <person name="Korhonen P.K."/>
            <person name="Gasser R.B."/>
            <person name="Ma G."/>
            <person name="Wang T."/>
            <person name="Stroehlein A.J."/>
            <person name="Young N.D."/>
            <person name="Ang C.S."/>
            <person name="Fernando D.D."/>
            <person name="Lu H.C."/>
            <person name="Taylor S."/>
            <person name="Reynolds S.L."/>
            <person name="Mofiz E."/>
            <person name="Najaraj S.H."/>
            <person name="Gowda H."/>
            <person name="Madugundu A."/>
            <person name="Renuse S."/>
            <person name="Holt D."/>
            <person name="Pandey A."/>
            <person name="Papenfuss A.T."/>
            <person name="Fischer K."/>
        </authorList>
    </citation>
    <scope>NUCLEOTIDE SEQUENCE [LARGE SCALE GENOMIC DNA]</scope>
</reference>
<dbReference type="GO" id="GO:0047372">
    <property type="term" value="F:monoacylglycerol lipase activity"/>
    <property type="evidence" value="ECO:0007669"/>
    <property type="project" value="TreeGrafter"/>
</dbReference>
<dbReference type="Proteomes" id="UP000070412">
    <property type="component" value="Unassembled WGS sequence"/>
</dbReference>
<protein>
    <submittedName>
        <fullName evidence="3">Monoacylglycerol lipase ABHD12</fullName>
    </submittedName>
</protein>
<dbReference type="GO" id="GO:0006660">
    <property type="term" value="P:phosphatidylserine catabolic process"/>
    <property type="evidence" value="ECO:0007669"/>
    <property type="project" value="TreeGrafter"/>
</dbReference>
<sequence>MNSSNKIRKRSYLDQNFGPNQSINYEKNDEKMSKTKIDKFDVSHQSSILKRIFSITLLLFCFLAFLIFVLIPIFFRYSQSFQRSILFMNFANLHYLYNVTNPKEFSMNCTRSMFLQSDANISLGVWHIKPNEEDCTNENEFNFDDNLPVILYAHGNAGTRANKRRIALYKVLSNQFGSHLITFDYRSFGDSSHHIKPTAQGLVNDTRFIYEWLLNQNVKPKRILLWGHSLGTAVVLQFLAQNKFESYPSGAILEAPFTSIDEATKSYPLSKYFRWLPYFDHCFIEPLIMNNETNFNSTAKLSSIHCPLLILHATDDNIIPYQIGQRLHQQAISLQPKYVLPAKLILYSSDLGYGHKHIFKDPNLSRTVRNFYESLN</sequence>
<dbReference type="AlphaFoldDB" id="A0A834VEA5"/>
<organism evidence="3">
    <name type="scientific">Sarcoptes scabiei</name>
    <name type="common">Itch mite</name>
    <name type="synonym">Acarus scabiei</name>
    <dbReference type="NCBI Taxonomy" id="52283"/>
    <lineage>
        <taxon>Eukaryota</taxon>
        <taxon>Metazoa</taxon>
        <taxon>Ecdysozoa</taxon>
        <taxon>Arthropoda</taxon>
        <taxon>Chelicerata</taxon>
        <taxon>Arachnida</taxon>
        <taxon>Acari</taxon>
        <taxon>Acariformes</taxon>
        <taxon>Sarcoptiformes</taxon>
        <taxon>Astigmata</taxon>
        <taxon>Psoroptidia</taxon>
        <taxon>Sarcoptoidea</taxon>
        <taxon>Sarcoptidae</taxon>
        <taxon>Sarcoptinae</taxon>
        <taxon>Sarcoptes</taxon>
    </lineage>
</organism>
<gene>
    <name evidence="3" type="ORF">SSS_2336</name>
</gene>
<feature type="domain" description="AB hydrolase-1" evidence="2">
    <location>
        <begin position="148"/>
        <end position="261"/>
    </location>
</feature>
<evidence type="ECO:0000259" key="2">
    <source>
        <dbReference type="Pfam" id="PF00561"/>
    </source>
</evidence>
<evidence type="ECO:0000256" key="1">
    <source>
        <dbReference type="SAM" id="Phobius"/>
    </source>
</evidence>
<accession>A0A834VEA5</accession>
<dbReference type="PANTHER" id="PTHR12277">
    <property type="entry name" value="ALPHA/BETA HYDROLASE DOMAIN-CONTAINING PROTEIN"/>
    <property type="match status" value="1"/>
</dbReference>
<keyword evidence="1" id="KW-1133">Transmembrane helix</keyword>
<name>A0A834VEA5_SARSC</name>